<protein>
    <recommendedName>
        <fullName evidence="6">Epidermal patterning factor-like protein</fullName>
    </recommendedName>
</protein>
<dbReference type="InterPro" id="IPR039455">
    <property type="entry name" value="EPFL"/>
</dbReference>
<evidence type="ECO:0000256" key="1">
    <source>
        <dbReference type="ARBA" id="ARBA00004613"/>
    </source>
</evidence>
<keyword evidence="6" id="KW-0217">Developmental protein</keyword>
<comment type="similarity">
    <text evidence="2 6">Belongs to the plant cysteine rich small secretory peptide family. Epidermal patterning factor subfamily.</text>
</comment>
<comment type="subcellular location">
    <subcellularLocation>
        <location evidence="1 6">Secreted</location>
    </subcellularLocation>
</comment>
<organism evidence="7 8">
    <name type="scientific">Panicum miliaceum</name>
    <name type="common">Proso millet</name>
    <name type="synonym">Broomcorn millet</name>
    <dbReference type="NCBI Taxonomy" id="4540"/>
    <lineage>
        <taxon>Eukaryota</taxon>
        <taxon>Viridiplantae</taxon>
        <taxon>Streptophyta</taxon>
        <taxon>Embryophyta</taxon>
        <taxon>Tracheophyta</taxon>
        <taxon>Spermatophyta</taxon>
        <taxon>Magnoliopsida</taxon>
        <taxon>Liliopsida</taxon>
        <taxon>Poales</taxon>
        <taxon>Poaceae</taxon>
        <taxon>PACMAD clade</taxon>
        <taxon>Panicoideae</taxon>
        <taxon>Panicodae</taxon>
        <taxon>Paniceae</taxon>
        <taxon>Panicinae</taxon>
        <taxon>Panicum</taxon>
        <taxon>Panicum sect. Panicum</taxon>
    </lineage>
</organism>
<evidence type="ECO:0000256" key="3">
    <source>
        <dbReference type="ARBA" id="ARBA00022525"/>
    </source>
</evidence>
<dbReference type="STRING" id="4540.A0A3L6SZ36"/>
<dbReference type="OrthoDB" id="1937916at2759"/>
<evidence type="ECO:0000256" key="5">
    <source>
        <dbReference type="ARBA" id="ARBA00023157"/>
    </source>
</evidence>
<keyword evidence="8" id="KW-1185">Reference proteome</keyword>
<gene>
    <name evidence="7" type="ORF">C2845_PM05G34540</name>
</gene>
<keyword evidence="4" id="KW-0732">Signal</keyword>
<comment type="caution">
    <text evidence="7">The sequence shown here is derived from an EMBL/GenBank/DDBJ whole genome shotgun (WGS) entry which is preliminary data.</text>
</comment>
<dbReference type="PANTHER" id="PTHR33109">
    <property type="entry name" value="EPIDERMAL PATTERNING FACTOR-LIKE PROTEIN 4"/>
    <property type="match status" value="1"/>
</dbReference>
<comment type="function">
    <text evidence="6">Controls stomatal patterning.</text>
</comment>
<dbReference type="PANTHER" id="PTHR33109:SF4">
    <property type="entry name" value="EPIDERMAL PATTERNING FACTOR-LIKE PROTEIN 6"/>
    <property type="match status" value="1"/>
</dbReference>
<evidence type="ECO:0000256" key="4">
    <source>
        <dbReference type="ARBA" id="ARBA00022729"/>
    </source>
</evidence>
<dbReference type="Pfam" id="PF17181">
    <property type="entry name" value="EPF"/>
    <property type="match status" value="1"/>
</dbReference>
<sequence>MPPLLMGRRRPGWWRWRGRSARSLGVVACAFTVAAALVVSLCFVGGALASDLRRNTEEAAATGAHSGDHQAVVTSEGRDHAWAEAVDRTAADDMVFRACVWVQVRESVYYYGGRRLLSGGPGSHPPRCTSKCGSCSPCYPVHVSVPPGVLVTTEYYPEAWRCKCRNQLYMPRAQEARTSLNHGACPPSVLGAGRRRTRCEAPVVRVRTRGPQHESRGTSGFVRACARLGPAPAVRARPRVAVWPTAPGGAWEVGTGLLRRVSASRAAV</sequence>
<keyword evidence="5" id="KW-1015">Disulfide bond</keyword>
<keyword evidence="3 6" id="KW-0964">Secreted</keyword>
<dbReference type="AlphaFoldDB" id="A0A3L6SZ36"/>
<proteinExistence type="inferred from homology"/>
<accession>A0A3L6SZ36</accession>
<dbReference type="GO" id="GO:0010052">
    <property type="term" value="P:guard cell differentiation"/>
    <property type="evidence" value="ECO:0007669"/>
    <property type="project" value="UniProtKB-UniRule"/>
</dbReference>
<reference evidence="8" key="1">
    <citation type="journal article" date="2019" name="Nat. Commun.">
        <title>The genome of broomcorn millet.</title>
        <authorList>
            <person name="Zou C."/>
            <person name="Miki D."/>
            <person name="Li D."/>
            <person name="Tang Q."/>
            <person name="Xiao L."/>
            <person name="Rajput S."/>
            <person name="Deng P."/>
            <person name="Jia W."/>
            <person name="Huang R."/>
            <person name="Zhang M."/>
            <person name="Sun Y."/>
            <person name="Hu J."/>
            <person name="Fu X."/>
            <person name="Schnable P.S."/>
            <person name="Li F."/>
            <person name="Zhang H."/>
            <person name="Feng B."/>
            <person name="Zhu X."/>
            <person name="Liu R."/>
            <person name="Schnable J.C."/>
            <person name="Zhu J.-K."/>
            <person name="Zhang H."/>
        </authorList>
    </citation>
    <scope>NUCLEOTIDE SEQUENCE [LARGE SCALE GENOMIC DNA]</scope>
</reference>
<evidence type="ECO:0000256" key="2">
    <source>
        <dbReference type="ARBA" id="ARBA00008127"/>
    </source>
</evidence>
<evidence type="ECO:0000313" key="7">
    <source>
        <dbReference type="EMBL" id="RLN29742.1"/>
    </source>
</evidence>
<dbReference type="EMBL" id="PQIB02000003">
    <property type="protein sequence ID" value="RLN29742.1"/>
    <property type="molecule type" value="Genomic_DNA"/>
</dbReference>
<evidence type="ECO:0000313" key="8">
    <source>
        <dbReference type="Proteomes" id="UP000275267"/>
    </source>
</evidence>
<evidence type="ECO:0000256" key="6">
    <source>
        <dbReference type="RuleBase" id="RU367102"/>
    </source>
</evidence>
<name>A0A3L6SZ36_PANMI</name>
<dbReference type="Proteomes" id="UP000275267">
    <property type="component" value="Unassembled WGS sequence"/>
</dbReference>
<dbReference type="GO" id="GO:0005576">
    <property type="term" value="C:extracellular region"/>
    <property type="evidence" value="ECO:0007669"/>
    <property type="project" value="UniProtKB-SubCell"/>
</dbReference>